<keyword evidence="15" id="KW-1185">Reference proteome</keyword>
<dbReference type="GO" id="GO:0016301">
    <property type="term" value="F:kinase activity"/>
    <property type="evidence" value="ECO:0007669"/>
    <property type="project" value="UniProtKB-KW"/>
</dbReference>
<dbReference type="PANTHER" id="PTHR12358">
    <property type="entry name" value="SPHINGOSINE KINASE"/>
    <property type="match status" value="1"/>
</dbReference>
<evidence type="ECO:0000256" key="8">
    <source>
        <dbReference type="ARBA" id="ARBA00022842"/>
    </source>
</evidence>
<dbReference type="Gene3D" id="2.60.200.40">
    <property type="match status" value="1"/>
</dbReference>
<evidence type="ECO:0000256" key="2">
    <source>
        <dbReference type="ARBA" id="ARBA00022516"/>
    </source>
</evidence>
<dbReference type="Pfam" id="PF00781">
    <property type="entry name" value="DAGK_cat"/>
    <property type="match status" value="1"/>
</dbReference>
<keyword evidence="8" id="KW-0460">Magnesium</keyword>
<dbReference type="GO" id="GO:0005524">
    <property type="term" value="F:ATP binding"/>
    <property type="evidence" value="ECO:0007669"/>
    <property type="project" value="UniProtKB-KW"/>
</dbReference>
<comment type="caution">
    <text evidence="14">The sequence shown here is derived from an EMBL/GenBank/DDBJ whole genome shotgun (WGS) entry which is preliminary data.</text>
</comment>
<keyword evidence="6 14" id="KW-0418">Kinase</keyword>
<protein>
    <submittedName>
        <fullName evidence="14">Diacylglycerol kinase family lipid kinase</fullName>
    </submittedName>
</protein>
<evidence type="ECO:0000256" key="6">
    <source>
        <dbReference type="ARBA" id="ARBA00022777"/>
    </source>
</evidence>
<feature type="region of interest" description="Disordered" evidence="12">
    <location>
        <begin position="1"/>
        <end position="20"/>
    </location>
</feature>
<dbReference type="NCBIfam" id="TIGR00147">
    <property type="entry name" value="YegS/Rv2252/BmrU family lipid kinase"/>
    <property type="match status" value="1"/>
</dbReference>
<keyword evidence="11" id="KW-1208">Phospholipid metabolism</keyword>
<reference evidence="14 15" key="1">
    <citation type="submission" date="2018-11" db="EMBL/GenBank/DDBJ databases">
        <title>Chitinophaga lutea sp.nov., isolate from arsenic contaminated soil.</title>
        <authorList>
            <person name="Zong Y."/>
        </authorList>
    </citation>
    <scope>NUCLEOTIDE SEQUENCE [LARGE SCALE GENOMIC DNA]</scope>
    <source>
        <strain evidence="14 15">ZY74</strain>
    </source>
</reference>
<evidence type="ECO:0000256" key="7">
    <source>
        <dbReference type="ARBA" id="ARBA00022840"/>
    </source>
</evidence>
<dbReference type="InterPro" id="IPR001206">
    <property type="entry name" value="Diacylglycerol_kinase_cat_dom"/>
</dbReference>
<keyword evidence="4" id="KW-0479">Metal-binding</keyword>
<comment type="cofactor">
    <cofactor evidence="1">
        <name>Mg(2+)</name>
        <dbReference type="ChEBI" id="CHEBI:18420"/>
    </cofactor>
</comment>
<dbReference type="GO" id="GO:0008654">
    <property type="term" value="P:phospholipid biosynthetic process"/>
    <property type="evidence" value="ECO:0007669"/>
    <property type="project" value="UniProtKB-KW"/>
</dbReference>
<accession>A0A3N4QQE9</accession>
<feature type="domain" description="DAGKc" evidence="13">
    <location>
        <begin position="26"/>
        <end position="155"/>
    </location>
</feature>
<dbReference type="PROSITE" id="PS50146">
    <property type="entry name" value="DAGK"/>
    <property type="match status" value="1"/>
</dbReference>
<evidence type="ECO:0000313" key="14">
    <source>
        <dbReference type="EMBL" id="RPE13844.1"/>
    </source>
</evidence>
<dbReference type="SUPFAM" id="SSF111331">
    <property type="entry name" value="NAD kinase/diacylglycerol kinase-like"/>
    <property type="match status" value="1"/>
</dbReference>
<dbReference type="InterPro" id="IPR005218">
    <property type="entry name" value="Diacylglycerol/lipid_kinase"/>
</dbReference>
<proteinExistence type="predicted"/>
<dbReference type="InterPro" id="IPR045540">
    <property type="entry name" value="YegS/DAGK_C"/>
</dbReference>
<dbReference type="EMBL" id="RPDH01000001">
    <property type="protein sequence ID" value="RPE13844.1"/>
    <property type="molecule type" value="Genomic_DNA"/>
</dbReference>
<dbReference type="Gene3D" id="3.40.50.10330">
    <property type="entry name" value="Probable inorganic polyphosphate/atp-NAD kinase, domain 1"/>
    <property type="match status" value="1"/>
</dbReference>
<evidence type="ECO:0000256" key="3">
    <source>
        <dbReference type="ARBA" id="ARBA00022679"/>
    </source>
</evidence>
<evidence type="ECO:0000259" key="13">
    <source>
        <dbReference type="PROSITE" id="PS50146"/>
    </source>
</evidence>
<dbReference type="Pfam" id="PF19279">
    <property type="entry name" value="YegS_C"/>
    <property type="match status" value="1"/>
</dbReference>
<dbReference type="InterPro" id="IPR017438">
    <property type="entry name" value="ATP-NAD_kinase_N"/>
</dbReference>
<evidence type="ECO:0000256" key="4">
    <source>
        <dbReference type="ARBA" id="ARBA00022723"/>
    </source>
</evidence>
<feature type="compositionally biased region" description="Basic and acidic residues" evidence="12">
    <location>
        <begin position="8"/>
        <end position="18"/>
    </location>
</feature>
<name>A0A3N4QQE9_9BACT</name>
<dbReference type="Proteomes" id="UP000278351">
    <property type="component" value="Unassembled WGS sequence"/>
</dbReference>
<evidence type="ECO:0000313" key="15">
    <source>
        <dbReference type="Proteomes" id="UP000278351"/>
    </source>
</evidence>
<dbReference type="InterPro" id="IPR050187">
    <property type="entry name" value="Lipid_Phosphate_FormReg"/>
</dbReference>
<dbReference type="GO" id="GO:0046872">
    <property type="term" value="F:metal ion binding"/>
    <property type="evidence" value="ECO:0007669"/>
    <property type="project" value="UniProtKB-KW"/>
</dbReference>
<sequence>MCRRHHPPCREPRPEPESRYQPPQIVVLRKILIIINRKAGTDREKRLGEAIRRHLPAGEFAVETTYLQYLGHGADLARDAVRRGVDTVVAVGGDGSINEIAQGLLGSRTALAIVPLGSGNGLARALKIPLDAGLALEVVANGEKRPMDAGFANEHLFLSNAGVGFDALIADRFRHSKKRGLINYARLVIGGFYSYRPAAYSIRVDGQEQGRKAFLMTVANGNQFGYEFKLAPQASVFDGLLDVCLVPPLRFWDLLPLSIRSLRGSIQQSRYMEHFTGKEIEVSSDDLNCLQVDGDAVPLTNGKTVYFRIAQGALQVMVPAQ</sequence>
<organism evidence="14 15">
    <name type="scientific">Chitinophaga lutea</name>
    <dbReference type="NCBI Taxonomy" id="2488634"/>
    <lineage>
        <taxon>Bacteria</taxon>
        <taxon>Pseudomonadati</taxon>
        <taxon>Bacteroidota</taxon>
        <taxon>Chitinophagia</taxon>
        <taxon>Chitinophagales</taxon>
        <taxon>Chitinophagaceae</taxon>
        <taxon>Chitinophaga</taxon>
    </lineage>
</organism>
<keyword evidence="10" id="KW-0594">Phospholipid biosynthesis</keyword>
<dbReference type="InterPro" id="IPR016064">
    <property type="entry name" value="NAD/diacylglycerol_kinase_sf"/>
</dbReference>
<evidence type="ECO:0000256" key="10">
    <source>
        <dbReference type="ARBA" id="ARBA00023209"/>
    </source>
</evidence>
<dbReference type="AlphaFoldDB" id="A0A3N4QQE9"/>
<evidence type="ECO:0000256" key="5">
    <source>
        <dbReference type="ARBA" id="ARBA00022741"/>
    </source>
</evidence>
<keyword evidence="2" id="KW-0444">Lipid biosynthesis</keyword>
<evidence type="ECO:0000256" key="9">
    <source>
        <dbReference type="ARBA" id="ARBA00023098"/>
    </source>
</evidence>
<evidence type="ECO:0000256" key="11">
    <source>
        <dbReference type="ARBA" id="ARBA00023264"/>
    </source>
</evidence>
<gene>
    <name evidence="14" type="ORF">EGT74_10110</name>
</gene>
<keyword evidence="5" id="KW-0547">Nucleotide-binding</keyword>
<evidence type="ECO:0000256" key="1">
    <source>
        <dbReference type="ARBA" id="ARBA00001946"/>
    </source>
</evidence>
<dbReference type="SMART" id="SM00046">
    <property type="entry name" value="DAGKc"/>
    <property type="match status" value="1"/>
</dbReference>
<dbReference type="PANTHER" id="PTHR12358:SF106">
    <property type="entry name" value="LIPID KINASE YEGS"/>
    <property type="match status" value="1"/>
</dbReference>
<keyword evidence="3" id="KW-0808">Transferase</keyword>
<dbReference type="GO" id="GO:0005886">
    <property type="term" value="C:plasma membrane"/>
    <property type="evidence" value="ECO:0007669"/>
    <property type="project" value="TreeGrafter"/>
</dbReference>
<evidence type="ECO:0000256" key="12">
    <source>
        <dbReference type="SAM" id="MobiDB-lite"/>
    </source>
</evidence>
<keyword evidence="7" id="KW-0067">ATP-binding</keyword>
<keyword evidence="9" id="KW-0443">Lipid metabolism</keyword>